<dbReference type="GO" id="GO:0043527">
    <property type="term" value="C:tRNA methyltransferase complex"/>
    <property type="evidence" value="ECO:0007669"/>
    <property type="project" value="TreeGrafter"/>
</dbReference>
<dbReference type="GO" id="GO:0008176">
    <property type="term" value="F:tRNA (guanine(46)-N7)-methyltransferase activity"/>
    <property type="evidence" value="ECO:0007669"/>
    <property type="project" value="UniProtKB-EC"/>
</dbReference>
<protein>
    <recommendedName>
        <fullName evidence="2">tRNA (guanine(46)-N(7))-methyltransferase</fullName>
        <ecNumber evidence="2">2.1.1.33</ecNumber>
    </recommendedName>
</protein>
<dbReference type="InterPro" id="IPR055361">
    <property type="entry name" value="tRNA_methyltr_TrmB_bact"/>
</dbReference>
<evidence type="ECO:0000256" key="1">
    <source>
        <dbReference type="ARBA" id="ARBA00000142"/>
    </source>
</evidence>
<keyword evidence="6" id="KW-0819">tRNA processing</keyword>
<keyword evidence="5" id="KW-0949">S-adenosyl-L-methionine</keyword>
<dbReference type="Proteomes" id="UP000332933">
    <property type="component" value="Unassembled WGS sequence"/>
</dbReference>
<reference evidence="7" key="2">
    <citation type="submission" date="2019-06" db="EMBL/GenBank/DDBJ databases">
        <title>Genomics analysis of Aphanomyces spp. identifies a new class of oomycete effector associated with host adaptation.</title>
        <authorList>
            <person name="Gaulin E."/>
        </authorList>
    </citation>
    <scope>NUCLEOTIDE SEQUENCE</scope>
    <source>
        <strain evidence="7">CBS 578.67</strain>
    </source>
</reference>
<evidence type="ECO:0000256" key="2">
    <source>
        <dbReference type="ARBA" id="ARBA00011977"/>
    </source>
</evidence>
<dbReference type="Pfam" id="PF02390">
    <property type="entry name" value="Methyltransf_4"/>
    <property type="match status" value="1"/>
</dbReference>
<dbReference type="Gene3D" id="3.40.50.150">
    <property type="entry name" value="Vaccinia Virus protein VP39"/>
    <property type="match status" value="1"/>
</dbReference>
<dbReference type="HAMAP" id="MF_01057">
    <property type="entry name" value="tRNA_methyltr_TrmB"/>
    <property type="match status" value="1"/>
</dbReference>
<evidence type="ECO:0000256" key="4">
    <source>
        <dbReference type="ARBA" id="ARBA00022679"/>
    </source>
</evidence>
<dbReference type="PROSITE" id="PS51625">
    <property type="entry name" value="SAM_MT_TRMB"/>
    <property type="match status" value="1"/>
</dbReference>
<reference evidence="8 9" key="1">
    <citation type="submission" date="2019-03" db="EMBL/GenBank/DDBJ databases">
        <authorList>
            <person name="Gaulin E."/>
            <person name="Dumas B."/>
        </authorList>
    </citation>
    <scope>NUCLEOTIDE SEQUENCE [LARGE SCALE GENOMIC DNA]</scope>
    <source>
        <strain evidence="8">CBS 568.67</strain>
    </source>
</reference>
<organism evidence="8 9">
    <name type="scientific">Aphanomyces stellatus</name>
    <dbReference type="NCBI Taxonomy" id="120398"/>
    <lineage>
        <taxon>Eukaryota</taxon>
        <taxon>Sar</taxon>
        <taxon>Stramenopiles</taxon>
        <taxon>Oomycota</taxon>
        <taxon>Saprolegniomycetes</taxon>
        <taxon>Saprolegniales</taxon>
        <taxon>Verrucalvaceae</taxon>
        <taxon>Aphanomyces</taxon>
    </lineage>
</organism>
<dbReference type="PANTHER" id="PTHR23417">
    <property type="entry name" value="3-DEOXY-D-MANNO-OCTULOSONIC-ACID TRANSFERASE/TRNA GUANINE-N 7 - -METHYLTRANSFERASE"/>
    <property type="match status" value="1"/>
</dbReference>
<gene>
    <name evidence="8" type="primary">Aste57867_12047</name>
    <name evidence="7" type="ORF">As57867_012002</name>
    <name evidence="8" type="ORF">ASTE57867_12047</name>
</gene>
<dbReference type="EMBL" id="CAADRA010005357">
    <property type="protein sequence ID" value="VFT88902.1"/>
    <property type="molecule type" value="Genomic_DNA"/>
</dbReference>
<proteinExistence type="inferred from homology"/>
<dbReference type="OrthoDB" id="47276at2759"/>
<evidence type="ECO:0000313" key="8">
    <source>
        <dbReference type="EMBL" id="VFT88902.1"/>
    </source>
</evidence>
<name>A0A485KUK6_9STRA</name>
<sequence>MLLSRLGRSALLRLPAFSTKSVRVRQHVNPLSRRFQEPIAVPDWTSIYHPSSSPAKVHLDIGCARAQYLMALAAQEPETCFLGVEIREPLVHEALVRVQELQLRNVHIVHANMNVHMDALLASLRATTLFSVGSVSIFHPDPWMKKKHIKRRLVTDAFVRDLARHLDDGTPVHLQSDVVDLFEYMVDIFRTCPDYVDIGPGASNAMGLPTDRERFVVNEGGAIYRKTFRRTVK</sequence>
<accession>A0A485KUK6</accession>
<dbReference type="SUPFAM" id="SSF53335">
    <property type="entry name" value="S-adenosyl-L-methionine-dependent methyltransferases"/>
    <property type="match status" value="1"/>
</dbReference>
<dbReference type="EC" id="2.1.1.33" evidence="2"/>
<evidence type="ECO:0000256" key="6">
    <source>
        <dbReference type="ARBA" id="ARBA00022694"/>
    </source>
</evidence>
<dbReference type="InterPro" id="IPR003358">
    <property type="entry name" value="tRNA_(Gua-N-7)_MeTrfase_Trmb"/>
</dbReference>
<keyword evidence="9" id="KW-1185">Reference proteome</keyword>
<evidence type="ECO:0000256" key="3">
    <source>
        <dbReference type="ARBA" id="ARBA00022603"/>
    </source>
</evidence>
<dbReference type="CDD" id="cd02440">
    <property type="entry name" value="AdoMet_MTases"/>
    <property type="match status" value="1"/>
</dbReference>
<keyword evidence="4" id="KW-0808">Transferase</keyword>
<evidence type="ECO:0000256" key="5">
    <source>
        <dbReference type="ARBA" id="ARBA00022691"/>
    </source>
</evidence>
<evidence type="ECO:0000313" key="7">
    <source>
        <dbReference type="EMBL" id="KAF0697275.1"/>
    </source>
</evidence>
<dbReference type="NCBIfam" id="TIGR00091">
    <property type="entry name" value="tRNA (guanosine(46)-N7)-methyltransferase TrmB"/>
    <property type="match status" value="1"/>
</dbReference>
<comment type="catalytic activity">
    <reaction evidence="1">
        <text>guanosine(46) in tRNA + S-adenosyl-L-methionine = N(7)-methylguanosine(46) in tRNA + S-adenosyl-L-homocysteine</text>
        <dbReference type="Rhea" id="RHEA:42708"/>
        <dbReference type="Rhea" id="RHEA-COMP:10188"/>
        <dbReference type="Rhea" id="RHEA-COMP:10189"/>
        <dbReference type="ChEBI" id="CHEBI:57856"/>
        <dbReference type="ChEBI" id="CHEBI:59789"/>
        <dbReference type="ChEBI" id="CHEBI:74269"/>
        <dbReference type="ChEBI" id="CHEBI:74480"/>
        <dbReference type="EC" id="2.1.1.33"/>
    </reaction>
</comment>
<keyword evidence="3" id="KW-0489">Methyltransferase</keyword>
<dbReference type="AlphaFoldDB" id="A0A485KUK6"/>
<evidence type="ECO:0000313" key="9">
    <source>
        <dbReference type="Proteomes" id="UP000332933"/>
    </source>
</evidence>
<dbReference type="EMBL" id="VJMH01005336">
    <property type="protein sequence ID" value="KAF0697275.1"/>
    <property type="molecule type" value="Genomic_DNA"/>
</dbReference>
<dbReference type="InterPro" id="IPR029063">
    <property type="entry name" value="SAM-dependent_MTases_sf"/>
</dbReference>
<dbReference type="PANTHER" id="PTHR23417:SF21">
    <property type="entry name" value="TRNA (GUANINE-N(7)-)-METHYLTRANSFERASE"/>
    <property type="match status" value="1"/>
</dbReference>